<comment type="caution">
    <text evidence="3">The sequence shown here is derived from an EMBL/GenBank/DDBJ whole genome shotgun (WGS) entry which is preliminary data.</text>
</comment>
<dbReference type="InterPro" id="IPR029226">
    <property type="entry name" value="Ecp2-like"/>
</dbReference>
<reference evidence="3" key="2">
    <citation type="submission" date="2023-06" db="EMBL/GenBank/DDBJ databases">
        <authorList>
            <consortium name="Lawrence Berkeley National Laboratory"/>
            <person name="Mondo S.J."/>
            <person name="Hensen N."/>
            <person name="Bonometti L."/>
            <person name="Westerberg I."/>
            <person name="Brannstrom I.O."/>
            <person name="Guillou S."/>
            <person name="Cros-Aarteil S."/>
            <person name="Calhoun S."/>
            <person name="Haridas S."/>
            <person name="Kuo A."/>
            <person name="Pangilinan J."/>
            <person name="Riley R."/>
            <person name="Labutti K."/>
            <person name="Andreopoulos B."/>
            <person name="Lipzen A."/>
            <person name="Chen C."/>
            <person name="Yanf M."/>
            <person name="Daum C."/>
            <person name="Ng V."/>
            <person name="Clum A."/>
            <person name="Steindorff A."/>
            <person name="Ohm R."/>
            <person name="Martin F."/>
            <person name="Silar P."/>
            <person name="Natvig D."/>
            <person name="Lalanne C."/>
            <person name="Gautier V."/>
            <person name="Ament-Velasquez S.L."/>
            <person name="Kruys A."/>
            <person name="Hutchinson M.I."/>
            <person name="Powell A.J."/>
            <person name="Barry K."/>
            <person name="Miller A.N."/>
            <person name="Grigoriev I.V."/>
            <person name="Debuchy R."/>
            <person name="Gladieux P."/>
            <person name="Thoren M.H."/>
            <person name="Johannesson H."/>
        </authorList>
    </citation>
    <scope>NUCLEOTIDE SEQUENCE</scope>
    <source>
        <strain evidence="3">PSN324</strain>
    </source>
</reference>
<evidence type="ECO:0000259" key="2">
    <source>
        <dbReference type="Pfam" id="PF14856"/>
    </source>
</evidence>
<keyword evidence="1" id="KW-0732">Signal</keyword>
<evidence type="ECO:0000313" key="3">
    <source>
        <dbReference type="EMBL" id="KAK4462357.1"/>
    </source>
</evidence>
<organism evidence="3 4">
    <name type="scientific">Cladorrhinum samala</name>
    <dbReference type="NCBI Taxonomy" id="585594"/>
    <lineage>
        <taxon>Eukaryota</taxon>
        <taxon>Fungi</taxon>
        <taxon>Dikarya</taxon>
        <taxon>Ascomycota</taxon>
        <taxon>Pezizomycotina</taxon>
        <taxon>Sordariomycetes</taxon>
        <taxon>Sordariomycetidae</taxon>
        <taxon>Sordariales</taxon>
        <taxon>Podosporaceae</taxon>
        <taxon>Cladorrhinum</taxon>
    </lineage>
</organism>
<dbReference type="AlphaFoldDB" id="A0AAV9HNU0"/>
<gene>
    <name evidence="3" type="ORF">QBC42DRAFT_286531</name>
</gene>
<evidence type="ECO:0000256" key="1">
    <source>
        <dbReference type="SAM" id="SignalP"/>
    </source>
</evidence>
<dbReference type="Proteomes" id="UP001321749">
    <property type="component" value="Unassembled WGS sequence"/>
</dbReference>
<dbReference type="Pfam" id="PF14856">
    <property type="entry name" value="Hce2"/>
    <property type="match status" value="2"/>
</dbReference>
<feature type="domain" description="Ecp2 effector protein-like" evidence="2">
    <location>
        <begin position="41"/>
        <end position="128"/>
    </location>
</feature>
<keyword evidence="4" id="KW-1185">Reference proteome</keyword>
<feature type="domain" description="Ecp2 effector protein-like" evidence="2">
    <location>
        <begin position="190"/>
        <end position="290"/>
    </location>
</feature>
<protein>
    <recommendedName>
        <fullName evidence="2">Ecp2 effector protein-like domain-containing protein</fullName>
    </recommendedName>
</protein>
<evidence type="ECO:0000313" key="4">
    <source>
        <dbReference type="Proteomes" id="UP001321749"/>
    </source>
</evidence>
<feature type="chain" id="PRO_5043877594" description="Ecp2 effector protein-like domain-containing protein" evidence="1">
    <location>
        <begin position="20"/>
        <end position="311"/>
    </location>
</feature>
<name>A0AAV9HNU0_9PEZI</name>
<sequence>MARIFSAVALLGCALLANSHTTGLNSSMCTDPYDLEQIIPSDGAAKVADCKILSNNVWDLAHNQYITADMQEHVIGTWNSCQFVARTVEYSPGDTVTIGHNDIRRAIAAAVGTKSPDEKVYAYGFTSCTDTAAVEAGSIHQIVWFVQGTPDFPGDDTPSDKSTVVARVANDGPSFNVTFPSRDAAASTVCDRSYAWNDQTSEFSPSVSDCKKIQSQVNPATEYKFASGGNQITIAEAGTCRFAAASEDLVAGDTVLISGQDIIDNIQGLIQDGDGNVKAGQVGGWGRQYCSSERWRSVGKIVKIKWWIYHP</sequence>
<proteinExistence type="predicted"/>
<feature type="signal peptide" evidence="1">
    <location>
        <begin position="1"/>
        <end position="19"/>
    </location>
</feature>
<dbReference type="EMBL" id="MU864973">
    <property type="protein sequence ID" value="KAK4462357.1"/>
    <property type="molecule type" value="Genomic_DNA"/>
</dbReference>
<reference evidence="3" key="1">
    <citation type="journal article" date="2023" name="Mol. Phylogenet. Evol.">
        <title>Genome-scale phylogeny and comparative genomics of the fungal order Sordariales.</title>
        <authorList>
            <person name="Hensen N."/>
            <person name="Bonometti L."/>
            <person name="Westerberg I."/>
            <person name="Brannstrom I.O."/>
            <person name="Guillou S."/>
            <person name="Cros-Aarteil S."/>
            <person name="Calhoun S."/>
            <person name="Haridas S."/>
            <person name="Kuo A."/>
            <person name="Mondo S."/>
            <person name="Pangilinan J."/>
            <person name="Riley R."/>
            <person name="LaButti K."/>
            <person name="Andreopoulos B."/>
            <person name="Lipzen A."/>
            <person name="Chen C."/>
            <person name="Yan M."/>
            <person name="Daum C."/>
            <person name="Ng V."/>
            <person name="Clum A."/>
            <person name="Steindorff A."/>
            <person name="Ohm R.A."/>
            <person name="Martin F."/>
            <person name="Silar P."/>
            <person name="Natvig D.O."/>
            <person name="Lalanne C."/>
            <person name="Gautier V."/>
            <person name="Ament-Velasquez S.L."/>
            <person name="Kruys A."/>
            <person name="Hutchinson M.I."/>
            <person name="Powell A.J."/>
            <person name="Barry K."/>
            <person name="Miller A.N."/>
            <person name="Grigoriev I.V."/>
            <person name="Debuchy R."/>
            <person name="Gladieux P."/>
            <person name="Hiltunen Thoren M."/>
            <person name="Johannesson H."/>
        </authorList>
    </citation>
    <scope>NUCLEOTIDE SEQUENCE</scope>
    <source>
        <strain evidence="3">PSN324</strain>
    </source>
</reference>
<accession>A0AAV9HNU0</accession>